<evidence type="ECO:0008006" key="3">
    <source>
        <dbReference type="Google" id="ProtNLM"/>
    </source>
</evidence>
<reference evidence="1" key="1">
    <citation type="journal article" date="2020" name="Stud. Mycol.">
        <title>101 Dothideomycetes genomes: a test case for predicting lifestyles and emergence of pathogens.</title>
        <authorList>
            <person name="Haridas S."/>
            <person name="Albert R."/>
            <person name="Binder M."/>
            <person name="Bloem J."/>
            <person name="Labutti K."/>
            <person name="Salamov A."/>
            <person name="Andreopoulos B."/>
            <person name="Baker S."/>
            <person name="Barry K."/>
            <person name="Bills G."/>
            <person name="Bluhm B."/>
            <person name="Cannon C."/>
            <person name="Castanera R."/>
            <person name="Culley D."/>
            <person name="Daum C."/>
            <person name="Ezra D."/>
            <person name="Gonzalez J."/>
            <person name="Henrissat B."/>
            <person name="Kuo A."/>
            <person name="Liang C."/>
            <person name="Lipzen A."/>
            <person name="Lutzoni F."/>
            <person name="Magnuson J."/>
            <person name="Mondo S."/>
            <person name="Nolan M."/>
            <person name="Ohm R."/>
            <person name="Pangilinan J."/>
            <person name="Park H.-J."/>
            <person name="Ramirez L."/>
            <person name="Alfaro M."/>
            <person name="Sun H."/>
            <person name="Tritt A."/>
            <person name="Yoshinaga Y."/>
            <person name="Zwiers L.-H."/>
            <person name="Turgeon B."/>
            <person name="Goodwin S."/>
            <person name="Spatafora J."/>
            <person name="Crous P."/>
            <person name="Grigoriev I."/>
        </authorList>
    </citation>
    <scope>NUCLEOTIDE SEQUENCE</scope>
    <source>
        <strain evidence="1">CBS 675.92</strain>
    </source>
</reference>
<dbReference type="Proteomes" id="UP000800035">
    <property type="component" value="Unassembled WGS sequence"/>
</dbReference>
<keyword evidence="2" id="KW-1185">Reference proteome</keyword>
<dbReference type="OrthoDB" id="3794732at2759"/>
<evidence type="ECO:0000313" key="1">
    <source>
        <dbReference type="EMBL" id="KAF1950264.1"/>
    </source>
</evidence>
<dbReference type="SUPFAM" id="SSF54695">
    <property type="entry name" value="POZ domain"/>
    <property type="match status" value="1"/>
</dbReference>
<dbReference type="CDD" id="cd18186">
    <property type="entry name" value="BTB_POZ_ZBTB_KLHL-like"/>
    <property type="match status" value="1"/>
</dbReference>
<proteinExistence type="predicted"/>
<dbReference type="AlphaFoldDB" id="A0A6A5TDI6"/>
<dbReference type="EMBL" id="ML977027">
    <property type="protein sequence ID" value="KAF1950264.1"/>
    <property type="molecule type" value="Genomic_DNA"/>
</dbReference>
<accession>A0A6A5TDI6</accession>
<evidence type="ECO:0000313" key="2">
    <source>
        <dbReference type="Proteomes" id="UP000800035"/>
    </source>
</evidence>
<protein>
    <recommendedName>
        <fullName evidence="3">BTB domain-containing protein</fullName>
    </recommendedName>
</protein>
<dbReference type="InterPro" id="IPR011333">
    <property type="entry name" value="SKP1/BTB/POZ_sf"/>
</dbReference>
<dbReference type="Gene3D" id="3.30.710.10">
    <property type="entry name" value="Potassium Channel Kv1.1, Chain A"/>
    <property type="match status" value="1"/>
</dbReference>
<organism evidence="1 2">
    <name type="scientific">Byssothecium circinans</name>
    <dbReference type="NCBI Taxonomy" id="147558"/>
    <lineage>
        <taxon>Eukaryota</taxon>
        <taxon>Fungi</taxon>
        <taxon>Dikarya</taxon>
        <taxon>Ascomycota</taxon>
        <taxon>Pezizomycotina</taxon>
        <taxon>Dothideomycetes</taxon>
        <taxon>Pleosporomycetidae</taxon>
        <taxon>Pleosporales</taxon>
        <taxon>Massarineae</taxon>
        <taxon>Massarinaceae</taxon>
        <taxon>Byssothecium</taxon>
    </lineage>
</organism>
<sequence length="221" mass="25021">MVEGEPPAKRVKLSELPRISGEAVAVNVGIAPGQKTFNIHKSVVGSSRFLRAALRPEWAGEGPRSIDLSDEEPEIFGIYAKWLYSKRVLFRSEESPRHQAWSNLAGAYVLGEKLMDSSFQNDIVDAFAGYFTSATLSYGAVKIIYRGTAANSPMRGLLVDYWLLEARETWAKEDLVKWTSAEFVTDVLRALLRDRPHVRDHHVPWTEKVEQYYVKYGEAEE</sequence>
<name>A0A6A5TDI6_9PLEO</name>
<gene>
    <name evidence="1" type="ORF">CC80DRAFT_496906</name>
</gene>
<dbReference type="PANTHER" id="PTHR47843:SF2">
    <property type="entry name" value="BTB DOMAIN-CONTAINING PROTEIN"/>
    <property type="match status" value="1"/>
</dbReference>
<dbReference type="PANTHER" id="PTHR47843">
    <property type="entry name" value="BTB DOMAIN-CONTAINING PROTEIN-RELATED"/>
    <property type="match status" value="1"/>
</dbReference>